<protein>
    <recommendedName>
        <fullName evidence="3">YxeA family protein</fullName>
    </recommendedName>
</protein>
<sequence>MFKKIFIPLFALALLAFGGVYLLGDSSGEFRAIADQLNPLVKESSVYVKTQKPDSVNGYGTASYTQTSAYEDGKTRKITFNGISELKVDKYLKLTTKGAHVETYEEISKDEVPEKALEKIDK</sequence>
<organism evidence="1 2">
    <name type="scientific">Floricoccus penangensis</name>
    <dbReference type="NCBI Taxonomy" id="1859475"/>
    <lineage>
        <taxon>Bacteria</taxon>
        <taxon>Bacillati</taxon>
        <taxon>Bacillota</taxon>
        <taxon>Bacilli</taxon>
        <taxon>Lactobacillales</taxon>
        <taxon>Streptococcaceae</taxon>
        <taxon>Floricoccus</taxon>
    </lineage>
</organism>
<dbReference type="PANTHER" id="PTHR36433:SF2">
    <property type="entry name" value="YXEA FAMILY PROTEIN"/>
    <property type="match status" value="1"/>
</dbReference>
<dbReference type="Gene3D" id="2.40.50.480">
    <property type="match status" value="1"/>
</dbReference>
<name>A0A9Q5JF73_9LACT</name>
<evidence type="ECO:0008006" key="3">
    <source>
        <dbReference type="Google" id="ProtNLM"/>
    </source>
</evidence>
<accession>A0A9Q5JF73</accession>
<comment type="caution">
    <text evidence="1">The sequence shown here is derived from an EMBL/GenBank/DDBJ whole genome shotgun (WGS) entry which is preliminary data.</text>
</comment>
<reference evidence="2" key="1">
    <citation type="submission" date="2016-09" db="EMBL/GenBank/DDBJ databases">
        <title>Draft genome sequence of a novel species of the family Streptococcaceae isolated from flowers.</title>
        <authorList>
            <person name="Chuah L.-O."/>
            <person name="Yap K.-P."/>
            <person name="Thong K.L."/>
            <person name="Liong M.T."/>
            <person name="Ahmad R."/>
            <person name="Rusul G."/>
        </authorList>
    </citation>
    <scope>NUCLEOTIDE SEQUENCE [LARGE SCALE GENOMIC DNA]</scope>
    <source>
        <strain evidence="2">HibF3</strain>
    </source>
</reference>
<dbReference type="SUPFAM" id="SSF159121">
    <property type="entry name" value="BC4932-like"/>
    <property type="match status" value="1"/>
</dbReference>
<dbReference type="Proteomes" id="UP000177273">
    <property type="component" value="Unassembled WGS sequence"/>
</dbReference>
<dbReference type="InterPro" id="IPR006542">
    <property type="entry name" value="DUF1093"/>
</dbReference>
<evidence type="ECO:0000313" key="1">
    <source>
        <dbReference type="EMBL" id="OFI46093.1"/>
    </source>
</evidence>
<dbReference type="PANTHER" id="PTHR36433">
    <property type="entry name" value="HYPOTHETICAL CYTOSOLIC PROTEIN"/>
    <property type="match status" value="1"/>
</dbReference>
<dbReference type="NCBIfam" id="TIGR01655">
    <property type="entry name" value="yxeA_fam"/>
    <property type="match status" value="1"/>
</dbReference>
<evidence type="ECO:0000313" key="2">
    <source>
        <dbReference type="Proteomes" id="UP000177273"/>
    </source>
</evidence>
<gene>
    <name evidence="1" type="ORF">BG262_06305</name>
</gene>
<dbReference type="RefSeq" id="WP_070788563.1">
    <property type="nucleotide sequence ID" value="NZ_CP075561.1"/>
</dbReference>
<dbReference type="InterPro" id="IPR036166">
    <property type="entry name" value="YxeA-like_sf"/>
</dbReference>
<dbReference type="EMBL" id="MKIQ01000029">
    <property type="protein sequence ID" value="OFI46093.1"/>
    <property type="molecule type" value="Genomic_DNA"/>
</dbReference>
<dbReference type="AlphaFoldDB" id="A0A9Q5JF73"/>
<dbReference type="OrthoDB" id="2199916at2"/>
<keyword evidence="2" id="KW-1185">Reference proteome</keyword>
<dbReference type="Pfam" id="PF06486">
    <property type="entry name" value="DUF1093"/>
    <property type="match status" value="1"/>
</dbReference>
<proteinExistence type="predicted"/>